<dbReference type="InterPro" id="IPR036063">
    <property type="entry name" value="Smr_dom_sf"/>
</dbReference>
<evidence type="ECO:0000259" key="2">
    <source>
        <dbReference type="PROSITE" id="PS50828"/>
    </source>
</evidence>
<feature type="compositionally biased region" description="Pro residues" evidence="1">
    <location>
        <begin position="29"/>
        <end position="62"/>
    </location>
</feature>
<dbReference type="OrthoDB" id="7165597at2"/>
<evidence type="ECO:0000313" key="3">
    <source>
        <dbReference type="EMBL" id="RVT41808.1"/>
    </source>
</evidence>
<organism evidence="3 4">
    <name type="scientific">Sphingobium algorifonticola</name>
    <dbReference type="NCBI Taxonomy" id="2008318"/>
    <lineage>
        <taxon>Bacteria</taxon>
        <taxon>Pseudomonadati</taxon>
        <taxon>Pseudomonadota</taxon>
        <taxon>Alphaproteobacteria</taxon>
        <taxon>Sphingomonadales</taxon>
        <taxon>Sphingomonadaceae</taxon>
        <taxon>Sphingobium</taxon>
    </lineage>
</organism>
<dbReference type="SUPFAM" id="SSF160443">
    <property type="entry name" value="SMR domain-like"/>
    <property type="match status" value="1"/>
</dbReference>
<comment type="caution">
    <text evidence="3">The sequence shown here is derived from an EMBL/GenBank/DDBJ whole genome shotgun (WGS) entry which is preliminary data.</text>
</comment>
<keyword evidence="4" id="KW-1185">Reference proteome</keyword>
<evidence type="ECO:0000256" key="1">
    <source>
        <dbReference type="SAM" id="MobiDB-lite"/>
    </source>
</evidence>
<dbReference type="PANTHER" id="PTHR35562">
    <property type="entry name" value="DNA ENDONUCLEASE SMRA-RELATED"/>
    <property type="match status" value="1"/>
</dbReference>
<name>A0A437J8I6_9SPHN</name>
<proteinExistence type="predicted"/>
<accession>A0A437J8I6</accession>
<dbReference type="Pfam" id="PF01713">
    <property type="entry name" value="Smr"/>
    <property type="match status" value="1"/>
</dbReference>
<dbReference type="EMBL" id="RZUL01000002">
    <property type="protein sequence ID" value="RVT41808.1"/>
    <property type="molecule type" value="Genomic_DNA"/>
</dbReference>
<sequence length="178" mass="19470">MAGRRLSPEERASWARLAQSVRAYRAAPSPLPPEPPPAPALPPPKKLTPSPVLRPLPQPARRPAPVLDDRWEKQIKRGALVPDMAIDLHGHTLSAAHARLDQALATARLRDVRVLLVVTGKPRPAREMGTSGQRGAIRAEIPHWLQCSPHADAIASVRTAHPRHGGEGALYIILRRKK</sequence>
<evidence type="ECO:0000313" key="4">
    <source>
        <dbReference type="Proteomes" id="UP000282977"/>
    </source>
</evidence>
<feature type="domain" description="Smr" evidence="2">
    <location>
        <begin position="86"/>
        <end position="175"/>
    </location>
</feature>
<dbReference type="PANTHER" id="PTHR35562:SF2">
    <property type="entry name" value="DNA ENDONUCLEASE SMRA-RELATED"/>
    <property type="match status" value="1"/>
</dbReference>
<dbReference type="RefSeq" id="WP_127689831.1">
    <property type="nucleotide sequence ID" value="NZ_RZUL01000002.1"/>
</dbReference>
<dbReference type="Gene3D" id="3.30.1370.110">
    <property type="match status" value="1"/>
</dbReference>
<dbReference type="AlphaFoldDB" id="A0A437J8I6"/>
<gene>
    <name evidence="3" type="ORF">ENE74_05910</name>
</gene>
<dbReference type="InterPro" id="IPR002625">
    <property type="entry name" value="Smr_dom"/>
</dbReference>
<reference evidence="3 4" key="1">
    <citation type="submission" date="2019-01" db="EMBL/GenBank/DDBJ databases">
        <authorList>
            <person name="Chen W.-M."/>
        </authorList>
    </citation>
    <scope>NUCLEOTIDE SEQUENCE [LARGE SCALE GENOMIC DNA]</scope>
    <source>
        <strain evidence="3 4">TLA-22</strain>
    </source>
</reference>
<protein>
    <submittedName>
        <fullName evidence="3">DNA mismatch repair protein MutS</fullName>
    </submittedName>
</protein>
<feature type="region of interest" description="Disordered" evidence="1">
    <location>
        <begin position="25"/>
        <end position="68"/>
    </location>
</feature>
<dbReference type="PROSITE" id="PS50828">
    <property type="entry name" value="SMR"/>
    <property type="match status" value="1"/>
</dbReference>
<dbReference type="Proteomes" id="UP000282977">
    <property type="component" value="Unassembled WGS sequence"/>
</dbReference>